<feature type="domain" description="AMP-dependent synthetase/ligase" evidence="4">
    <location>
        <begin position="3"/>
        <end position="278"/>
    </location>
</feature>
<dbReference type="GO" id="GO:0016405">
    <property type="term" value="F:CoA-ligase activity"/>
    <property type="evidence" value="ECO:0007669"/>
    <property type="project" value="TreeGrafter"/>
</dbReference>
<dbReference type="InterPro" id="IPR000873">
    <property type="entry name" value="AMP-dep_synth/lig_dom"/>
</dbReference>
<accession>A0A7X5ZE71</accession>
<proteinExistence type="inferred from homology"/>
<evidence type="ECO:0000256" key="3">
    <source>
        <dbReference type="SAM" id="MobiDB-lite"/>
    </source>
</evidence>
<dbReference type="Proteomes" id="UP000547444">
    <property type="component" value="Unassembled WGS sequence"/>
</dbReference>
<dbReference type="PROSITE" id="PS00455">
    <property type="entry name" value="AMP_BINDING"/>
    <property type="match status" value="1"/>
</dbReference>
<evidence type="ECO:0000259" key="4">
    <source>
        <dbReference type="Pfam" id="PF00501"/>
    </source>
</evidence>
<dbReference type="InterPro" id="IPR020845">
    <property type="entry name" value="AMP-binding_CS"/>
</dbReference>
<keyword evidence="6" id="KW-1185">Reference proteome</keyword>
<gene>
    <name evidence="5" type="ORF">FHU31_003768</name>
</gene>
<feature type="compositionally biased region" description="Gly residues" evidence="3">
    <location>
        <begin position="310"/>
        <end position="320"/>
    </location>
</feature>
<dbReference type="PANTHER" id="PTHR24096">
    <property type="entry name" value="LONG-CHAIN-FATTY-ACID--COA LIGASE"/>
    <property type="match status" value="1"/>
</dbReference>
<protein>
    <submittedName>
        <fullName evidence="5">Acyl-CoA synthetase (AMP-forming)/AMP-acid ligase II</fullName>
    </submittedName>
</protein>
<name>A0A7X5ZE71_9MYCO</name>
<dbReference type="PANTHER" id="PTHR24096:SF149">
    <property type="entry name" value="AMP-BINDING DOMAIN-CONTAINING PROTEIN-RELATED"/>
    <property type="match status" value="1"/>
</dbReference>
<dbReference type="Pfam" id="PF00501">
    <property type="entry name" value="AMP-binding"/>
    <property type="match status" value="1"/>
</dbReference>
<sequence>MSAATGRDRAVLAFDDRQYTAAELDALAGGMAASLVRRGVLTGDRVALMSSNRPEFVIALRAIWRIGAAVVLISPSWKHAEVAHALALTTPVLGVGDQPLLAELLPTVHFDDPSEATGDVVPGVSEATGDMWEPAAPESDALFVFSSGTTGMPKAVRHTHRGFATAIRHWRDALGLTAADRMQIMTPPSHILGLLNIATVLDTGGWLRLHRRFDIATMLAHIESDRITIEMAVAPIALAIAAHPDLESYDLSSLRYIMWCATPVTKTVADAVTERVGVQWGLGLRRQRAPGDRLLPDRCGPAGHRRQTGVRGGGADLGGR</sequence>
<reference evidence="5 6" key="1">
    <citation type="submission" date="2020-03" db="EMBL/GenBank/DDBJ databases">
        <title>Sequencing the genomes of 1000 actinobacteria strains.</title>
        <authorList>
            <person name="Klenk H.-P."/>
        </authorList>
    </citation>
    <scope>NUCLEOTIDE SEQUENCE [LARGE SCALE GENOMIC DNA]</scope>
    <source>
        <strain evidence="5 6">DSM 44556</strain>
    </source>
</reference>
<keyword evidence="2 5" id="KW-0436">Ligase</keyword>
<evidence type="ECO:0000313" key="6">
    <source>
        <dbReference type="Proteomes" id="UP000547444"/>
    </source>
</evidence>
<feature type="region of interest" description="Disordered" evidence="3">
    <location>
        <begin position="293"/>
        <end position="320"/>
    </location>
</feature>
<evidence type="ECO:0000256" key="2">
    <source>
        <dbReference type="ARBA" id="ARBA00022598"/>
    </source>
</evidence>
<dbReference type="Gene3D" id="3.40.50.980">
    <property type="match status" value="2"/>
</dbReference>
<comment type="caution">
    <text evidence="5">The sequence shown here is derived from an EMBL/GenBank/DDBJ whole genome shotgun (WGS) entry which is preliminary data.</text>
</comment>
<dbReference type="EMBL" id="JAANOW010000002">
    <property type="protein sequence ID" value="NIH96778.1"/>
    <property type="molecule type" value="Genomic_DNA"/>
</dbReference>
<dbReference type="AlphaFoldDB" id="A0A7X5ZE71"/>
<evidence type="ECO:0000313" key="5">
    <source>
        <dbReference type="EMBL" id="NIH96778.1"/>
    </source>
</evidence>
<dbReference type="SUPFAM" id="SSF56801">
    <property type="entry name" value="Acetyl-CoA synthetase-like"/>
    <property type="match status" value="1"/>
</dbReference>
<evidence type="ECO:0000256" key="1">
    <source>
        <dbReference type="ARBA" id="ARBA00006432"/>
    </source>
</evidence>
<organism evidence="5 6">
    <name type="scientific">Mycolicibacterium fluoranthenivorans</name>
    <dbReference type="NCBI Taxonomy" id="258505"/>
    <lineage>
        <taxon>Bacteria</taxon>
        <taxon>Bacillati</taxon>
        <taxon>Actinomycetota</taxon>
        <taxon>Actinomycetes</taxon>
        <taxon>Mycobacteriales</taxon>
        <taxon>Mycobacteriaceae</taxon>
        <taxon>Mycolicibacterium</taxon>
    </lineage>
</organism>
<comment type="similarity">
    <text evidence="1">Belongs to the ATP-dependent AMP-binding enzyme family.</text>
</comment>